<sequence length="134" mass="14836">MDSIFTKIIKGELPGHFVWQDDQCVAIMTIAPIRPGHVLLIPREQIDHWDDLPAPLASHLMLTGQRIARAIKKALSPKRVGMMIAGFEVAHVHLHILPAESLGAFDFSQVQQPDAQALAEKAHLIRQALESLAE</sequence>
<dbReference type="Pfam" id="PF01230">
    <property type="entry name" value="HIT"/>
    <property type="match status" value="1"/>
</dbReference>
<keyword evidence="3" id="KW-0808">Transferase</keyword>
<name>A0ABU2WEL1_9GAMM</name>
<dbReference type="Proteomes" id="UP001254608">
    <property type="component" value="Unassembled WGS sequence"/>
</dbReference>
<dbReference type="PANTHER" id="PTHR46648:SF1">
    <property type="entry name" value="ADENOSINE 5'-MONOPHOSPHORAMIDASE HNT1"/>
    <property type="match status" value="1"/>
</dbReference>
<organism evidence="3 4">
    <name type="scientific">Banduia mediterranea</name>
    <dbReference type="NCBI Taxonomy" id="3075609"/>
    <lineage>
        <taxon>Bacteria</taxon>
        <taxon>Pseudomonadati</taxon>
        <taxon>Pseudomonadota</taxon>
        <taxon>Gammaproteobacteria</taxon>
        <taxon>Nevskiales</taxon>
        <taxon>Algiphilaceae</taxon>
        <taxon>Banduia</taxon>
    </lineage>
</organism>
<dbReference type="InterPro" id="IPR036265">
    <property type="entry name" value="HIT-like_sf"/>
</dbReference>
<dbReference type="PRINTS" id="PR00332">
    <property type="entry name" value="HISTRIAD"/>
</dbReference>
<evidence type="ECO:0000256" key="1">
    <source>
        <dbReference type="PROSITE-ProRule" id="PRU00464"/>
    </source>
</evidence>
<evidence type="ECO:0000313" key="3">
    <source>
        <dbReference type="EMBL" id="MDT0496293.1"/>
    </source>
</evidence>
<dbReference type="Gene3D" id="3.30.428.10">
    <property type="entry name" value="HIT-like"/>
    <property type="match status" value="1"/>
</dbReference>
<dbReference type="EC" id="2.1.1.-" evidence="3"/>
<protein>
    <submittedName>
        <fullName evidence="3">HIT family protein</fullName>
        <ecNumber evidence="3">2.1.1.-</ecNumber>
    </submittedName>
</protein>
<dbReference type="GO" id="GO:0032259">
    <property type="term" value="P:methylation"/>
    <property type="evidence" value="ECO:0007669"/>
    <property type="project" value="UniProtKB-KW"/>
</dbReference>
<feature type="short sequence motif" description="Histidine triad motif" evidence="1">
    <location>
        <begin position="91"/>
        <end position="95"/>
    </location>
</feature>
<dbReference type="InterPro" id="IPR011146">
    <property type="entry name" value="HIT-like"/>
</dbReference>
<dbReference type="PANTHER" id="PTHR46648">
    <property type="entry name" value="HIT FAMILY PROTEIN 1"/>
    <property type="match status" value="1"/>
</dbReference>
<gene>
    <name evidence="3" type="ORF">RM530_02780</name>
</gene>
<evidence type="ECO:0000313" key="4">
    <source>
        <dbReference type="Proteomes" id="UP001254608"/>
    </source>
</evidence>
<dbReference type="InterPro" id="IPR001310">
    <property type="entry name" value="Histidine_triad_HIT"/>
</dbReference>
<dbReference type="SUPFAM" id="SSF54197">
    <property type="entry name" value="HIT-like"/>
    <property type="match status" value="1"/>
</dbReference>
<comment type="caution">
    <text evidence="3">The sequence shown here is derived from an EMBL/GenBank/DDBJ whole genome shotgun (WGS) entry which is preliminary data.</text>
</comment>
<dbReference type="EMBL" id="JAVRIC010000003">
    <property type="protein sequence ID" value="MDT0496293.1"/>
    <property type="molecule type" value="Genomic_DNA"/>
</dbReference>
<keyword evidence="4" id="KW-1185">Reference proteome</keyword>
<keyword evidence="3" id="KW-0489">Methyltransferase</keyword>
<dbReference type="GO" id="GO:0008168">
    <property type="term" value="F:methyltransferase activity"/>
    <property type="evidence" value="ECO:0007669"/>
    <property type="project" value="UniProtKB-KW"/>
</dbReference>
<accession>A0ABU2WEL1</accession>
<feature type="domain" description="HIT" evidence="2">
    <location>
        <begin position="4"/>
        <end position="107"/>
    </location>
</feature>
<evidence type="ECO:0000259" key="2">
    <source>
        <dbReference type="PROSITE" id="PS51084"/>
    </source>
</evidence>
<dbReference type="RefSeq" id="WP_311363687.1">
    <property type="nucleotide sequence ID" value="NZ_JAVRIC010000003.1"/>
</dbReference>
<reference evidence="3 4" key="1">
    <citation type="submission" date="2023-09" db="EMBL/GenBank/DDBJ databases">
        <authorList>
            <person name="Rey-Velasco X."/>
        </authorList>
    </citation>
    <scope>NUCLEOTIDE SEQUENCE [LARGE SCALE GENOMIC DNA]</scope>
    <source>
        <strain evidence="3 4">W345</strain>
    </source>
</reference>
<dbReference type="PROSITE" id="PS51084">
    <property type="entry name" value="HIT_2"/>
    <property type="match status" value="1"/>
</dbReference>
<proteinExistence type="predicted"/>